<name>A0ABY7XHL9_9BACL</name>
<organism evidence="2 3">
    <name type="scientific">Paenibacillus urinalis</name>
    <dbReference type="NCBI Taxonomy" id="521520"/>
    <lineage>
        <taxon>Bacteria</taxon>
        <taxon>Bacillati</taxon>
        <taxon>Bacillota</taxon>
        <taxon>Bacilli</taxon>
        <taxon>Bacillales</taxon>
        <taxon>Paenibacillaceae</taxon>
        <taxon>Paenibacillus</taxon>
    </lineage>
</organism>
<dbReference type="Proteomes" id="UP001221519">
    <property type="component" value="Plasmid unnamed1"/>
</dbReference>
<keyword evidence="3" id="KW-1185">Reference proteome</keyword>
<proteinExistence type="predicted"/>
<evidence type="ECO:0000313" key="2">
    <source>
        <dbReference type="EMBL" id="WDI05199.1"/>
    </source>
</evidence>
<gene>
    <name evidence="2" type="ORF">PUW25_25660</name>
</gene>
<feature type="region of interest" description="Disordered" evidence="1">
    <location>
        <begin position="295"/>
        <end position="335"/>
    </location>
</feature>
<sequence length="335" mass="37337">MLDKIKSDIQNAISVEVGMMTGNGTYPVIVQDISEGSITKGWSLTYYPRLLNTNGPERLYDGREAFSTLRIANFSSLYQAIMGIDQRFLNGDSVEIGANNRKRATYELNGARFSAVEYENSVSISLTITHDKSPLHMLNINFRVVDSNKAPGSRYLIGMEDHWDRNTDVFTEENASLTPKKRRMLQVHQDRANGQVTPYIKTIAQQGNLPNTSFVHPDVSPFEYVQDVRNKYKALAYIQEQTIIEIAMEKALQIVNQQSNQRSQHQSFGFGSQTFGSQPPAFSAQHPFAAQPLFGQQSSSQAPQAQPQGSASPNSFQAQSMQWGAPVDSAGKQIF</sequence>
<protein>
    <submittedName>
        <fullName evidence="2">Uncharacterized protein</fullName>
    </submittedName>
</protein>
<dbReference type="RefSeq" id="WP_274338771.1">
    <property type="nucleotide sequence ID" value="NZ_CP118109.1"/>
</dbReference>
<evidence type="ECO:0000256" key="1">
    <source>
        <dbReference type="SAM" id="MobiDB-lite"/>
    </source>
</evidence>
<geneLocation type="plasmid" evidence="2 3">
    <name>unnamed1</name>
</geneLocation>
<dbReference type="EMBL" id="CP118109">
    <property type="protein sequence ID" value="WDI05199.1"/>
    <property type="molecule type" value="Genomic_DNA"/>
</dbReference>
<feature type="compositionally biased region" description="Low complexity" evidence="1">
    <location>
        <begin position="295"/>
        <end position="313"/>
    </location>
</feature>
<reference evidence="2 3" key="1">
    <citation type="submission" date="2023-02" db="EMBL/GenBank/DDBJ databases">
        <title>Pathogen: clinical or host-associated sample.</title>
        <authorList>
            <person name="Hergert J."/>
            <person name="Casey R."/>
            <person name="Wagner J."/>
            <person name="Young E.L."/>
            <person name="Oakeson K.F."/>
        </authorList>
    </citation>
    <scope>NUCLEOTIDE SEQUENCE [LARGE SCALE GENOMIC DNA]</scope>
    <source>
        <strain evidence="2 3">2022CK-00829</strain>
        <plasmid evidence="2 3">unnamed1</plasmid>
    </source>
</reference>
<accession>A0ABY7XHL9</accession>
<keyword evidence="2" id="KW-0614">Plasmid</keyword>
<evidence type="ECO:0000313" key="3">
    <source>
        <dbReference type="Proteomes" id="UP001221519"/>
    </source>
</evidence>